<proteinExistence type="predicted"/>
<gene>
    <name evidence="3" type="ORF">P280DRAFT_67466</name>
</gene>
<name>A0A6A6RUE8_9PLEO</name>
<dbReference type="SUPFAM" id="SSF53474">
    <property type="entry name" value="alpha/beta-Hydrolases"/>
    <property type="match status" value="1"/>
</dbReference>
<accession>A0A6A6RUE8</accession>
<dbReference type="InterPro" id="IPR029058">
    <property type="entry name" value="AB_hydrolase_fold"/>
</dbReference>
<dbReference type="InterPro" id="IPR046879">
    <property type="entry name" value="KANL3/Tex30_Abhydrolase"/>
</dbReference>
<dbReference type="Gene3D" id="3.40.50.1820">
    <property type="entry name" value="alpha/beta hydrolase"/>
    <property type="match status" value="1"/>
</dbReference>
<feature type="compositionally biased region" description="Basic residues" evidence="1">
    <location>
        <begin position="46"/>
        <end position="57"/>
    </location>
</feature>
<dbReference type="Proteomes" id="UP000799753">
    <property type="component" value="Unassembled WGS sequence"/>
</dbReference>
<dbReference type="OrthoDB" id="6415022at2759"/>
<evidence type="ECO:0000313" key="4">
    <source>
        <dbReference type="Proteomes" id="UP000799753"/>
    </source>
</evidence>
<organism evidence="3 4">
    <name type="scientific">Massarina eburnea CBS 473.64</name>
    <dbReference type="NCBI Taxonomy" id="1395130"/>
    <lineage>
        <taxon>Eukaryota</taxon>
        <taxon>Fungi</taxon>
        <taxon>Dikarya</taxon>
        <taxon>Ascomycota</taxon>
        <taxon>Pezizomycotina</taxon>
        <taxon>Dothideomycetes</taxon>
        <taxon>Pleosporomycetidae</taxon>
        <taxon>Pleosporales</taxon>
        <taxon>Massarineae</taxon>
        <taxon>Massarinaceae</taxon>
        <taxon>Massarina</taxon>
    </lineage>
</organism>
<keyword evidence="4" id="KW-1185">Reference proteome</keyword>
<dbReference type="AlphaFoldDB" id="A0A6A6RUE8"/>
<evidence type="ECO:0000313" key="3">
    <source>
        <dbReference type="EMBL" id="KAF2638950.1"/>
    </source>
</evidence>
<protein>
    <recommendedName>
        <fullName evidence="2">KANL3/Tex30 alpha/beta hydrolase-like domain-containing protein</fullName>
    </recommendedName>
</protein>
<dbReference type="PANTHER" id="PTHR13136">
    <property type="entry name" value="TESTIS DEVELOPMENT PROTEIN PRTD"/>
    <property type="match status" value="1"/>
</dbReference>
<dbReference type="InterPro" id="IPR026555">
    <property type="entry name" value="NSL3/Tex30"/>
</dbReference>
<sequence length="323" mass="34171">MPPKRRKSSDPADPPEPKKSATRSSARIKASAQDDPNPALEPAAPKSKKKAKTSKPKSTKESTAPKTKTPKHKSLSESSHGPAILTITHDSVKNPITCHQYTPPTTPTASTPTLIFTHGAGGTLSADAVVNFCNGYAKTSPVLAFQGSMNLAARVKSFHACLSHLESDNAEKGAREERGKEIVGVVLGGRSMGSRAAVMAATDLLSCSSPSSTSPPNISLVLVSYPLKGPKDIRDQILLDLPSSVRVLFIVGDRDGMCPLDLLDGIRKRMKAASRLVVVKGADHGMHVKPAAREREYGEETGVLGARWVDGKLGDDVVEMGGV</sequence>
<reference evidence="3" key="1">
    <citation type="journal article" date="2020" name="Stud. Mycol.">
        <title>101 Dothideomycetes genomes: a test case for predicting lifestyles and emergence of pathogens.</title>
        <authorList>
            <person name="Haridas S."/>
            <person name="Albert R."/>
            <person name="Binder M."/>
            <person name="Bloem J."/>
            <person name="Labutti K."/>
            <person name="Salamov A."/>
            <person name="Andreopoulos B."/>
            <person name="Baker S."/>
            <person name="Barry K."/>
            <person name="Bills G."/>
            <person name="Bluhm B."/>
            <person name="Cannon C."/>
            <person name="Castanera R."/>
            <person name="Culley D."/>
            <person name="Daum C."/>
            <person name="Ezra D."/>
            <person name="Gonzalez J."/>
            <person name="Henrissat B."/>
            <person name="Kuo A."/>
            <person name="Liang C."/>
            <person name="Lipzen A."/>
            <person name="Lutzoni F."/>
            <person name="Magnuson J."/>
            <person name="Mondo S."/>
            <person name="Nolan M."/>
            <person name="Ohm R."/>
            <person name="Pangilinan J."/>
            <person name="Park H.-J."/>
            <person name="Ramirez L."/>
            <person name="Alfaro M."/>
            <person name="Sun H."/>
            <person name="Tritt A."/>
            <person name="Yoshinaga Y."/>
            <person name="Zwiers L.-H."/>
            <person name="Turgeon B."/>
            <person name="Goodwin S."/>
            <person name="Spatafora J."/>
            <person name="Crous P."/>
            <person name="Grigoriev I."/>
        </authorList>
    </citation>
    <scope>NUCLEOTIDE SEQUENCE</scope>
    <source>
        <strain evidence="3">CBS 473.64</strain>
    </source>
</reference>
<evidence type="ECO:0000256" key="1">
    <source>
        <dbReference type="SAM" id="MobiDB-lite"/>
    </source>
</evidence>
<feature type="domain" description="KANL3/Tex30 alpha/beta hydrolase-like" evidence="2">
    <location>
        <begin position="112"/>
        <end position="289"/>
    </location>
</feature>
<dbReference type="PANTHER" id="PTHR13136:SF11">
    <property type="entry name" value="TESTIS-EXPRESSED PROTEIN 30"/>
    <property type="match status" value="1"/>
</dbReference>
<dbReference type="EMBL" id="MU006788">
    <property type="protein sequence ID" value="KAF2638950.1"/>
    <property type="molecule type" value="Genomic_DNA"/>
</dbReference>
<evidence type="ECO:0000259" key="2">
    <source>
        <dbReference type="Pfam" id="PF20408"/>
    </source>
</evidence>
<feature type="region of interest" description="Disordered" evidence="1">
    <location>
        <begin position="1"/>
        <end position="82"/>
    </location>
</feature>
<dbReference type="Pfam" id="PF20408">
    <property type="entry name" value="Abhydrolase_11"/>
    <property type="match status" value="1"/>
</dbReference>